<name>A0ABR9K2C5_9ACTN</name>
<accession>A0ABR9K2C5</accession>
<dbReference type="Pfam" id="PF07690">
    <property type="entry name" value="MFS_1"/>
    <property type="match status" value="1"/>
</dbReference>
<dbReference type="Gene3D" id="1.20.1250.20">
    <property type="entry name" value="MFS general substrate transporter like domains"/>
    <property type="match status" value="2"/>
</dbReference>
<dbReference type="Proteomes" id="UP000627838">
    <property type="component" value="Unassembled WGS sequence"/>
</dbReference>
<feature type="transmembrane region" description="Helical" evidence="6">
    <location>
        <begin position="229"/>
        <end position="251"/>
    </location>
</feature>
<evidence type="ECO:0000256" key="4">
    <source>
        <dbReference type="ARBA" id="ARBA00022989"/>
    </source>
</evidence>
<dbReference type="InterPro" id="IPR020846">
    <property type="entry name" value="MFS_dom"/>
</dbReference>
<dbReference type="SUPFAM" id="SSF103473">
    <property type="entry name" value="MFS general substrate transporter"/>
    <property type="match status" value="1"/>
</dbReference>
<evidence type="ECO:0000313" key="9">
    <source>
        <dbReference type="Proteomes" id="UP000627838"/>
    </source>
</evidence>
<evidence type="ECO:0000256" key="2">
    <source>
        <dbReference type="ARBA" id="ARBA00022448"/>
    </source>
</evidence>
<feature type="transmembrane region" description="Helical" evidence="6">
    <location>
        <begin position="204"/>
        <end position="223"/>
    </location>
</feature>
<reference evidence="8 9" key="1">
    <citation type="submission" date="2020-10" db="EMBL/GenBank/DDBJ databases">
        <title>Sequencing the genomes of 1000 actinobacteria strains.</title>
        <authorList>
            <person name="Klenk H.-P."/>
        </authorList>
    </citation>
    <scope>NUCLEOTIDE SEQUENCE [LARGE SCALE GENOMIC DNA]</scope>
    <source>
        <strain evidence="8 9">DSM 46744</strain>
    </source>
</reference>
<evidence type="ECO:0000256" key="1">
    <source>
        <dbReference type="ARBA" id="ARBA00004651"/>
    </source>
</evidence>
<keyword evidence="5 6" id="KW-0472">Membrane</keyword>
<feature type="transmembrane region" description="Helical" evidence="6">
    <location>
        <begin position="20"/>
        <end position="41"/>
    </location>
</feature>
<evidence type="ECO:0000256" key="3">
    <source>
        <dbReference type="ARBA" id="ARBA00022692"/>
    </source>
</evidence>
<comment type="caution">
    <text evidence="8">The sequence shown here is derived from an EMBL/GenBank/DDBJ whole genome shotgun (WGS) entry which is preliminary data.</text>
</comment>
<evidence type="ECO:0000256" key="5">
    <source>
        <dbReference type="ARBA" id="ARBA00023136"/>
    </source>
</evidence>
<keyword evidence="2" id="KW-0813">Transport</keyword>
<dbReference type="InterPro" id="IPR011701">
    <property type="entry name" value="MFS"/>
</dbReference>
<keyword evidence="4 6" id="KW-1133">Transmembrane helix</keyword>
<feature type="transmembrane region" description="Helical" evidence="6">
    <location>
        <begin position="85"/>
        <end position="109"/>
    </location>
</feature>
<evidence type="ECO:0000313" key="8">
    <source>
        <dbReference type="EMBL" id="MBE1536863.1"/>
    </source>
</evidence>
<feature type="transmembrane region" description="Helical" evidence="6">
    <location>
        <begin position="344"/>
        <end position="363"/>
    </location>
</feature>
<feature type="domain" description="Major facilitator superfamily (MFS) profile" evidence="7">
    <location>
        <begin position="18"/>
        <end position="469"/>
    </location>
</feature>
<feature type="transmembrane region" description="Helical" evidence="6">
    <location>
        <begin position="317"/>
        <end position="337"/>
    </location>
</feature>
<evidence type="ECO:0000256" key="6">
    <source>
        <dbReference type="SAM" id="Phobius"/>
    </source>
</evidence>
<keyword evidence="3 6" id="KW-0812">Transmembrane</keyword>
<organism evidence="8 9">
    <name type="scientific">Actinomadura algeriensis</name>
    <dbReference type="NCBI Taxonomy" id="1679523"/>
    <lineage>
        <taxon>Bacteria</taxon>
        <taxon>Bacillati</taxon>
        <taxon>Actinomycetota</taxon>
        <taxon>Actinomycetes</taxon>
        <taxon>Streptosporangiales</taxon>
        <taxon>Thermomonosporaceae</taxon>
        <taxon>Actinomadura</taxon>
    </lineage>
</organism>
<feature type="transmembrane region" description="Helical" evidence="6">
    <location>
        <begin position="369"/>
        <end position="389"/>
    </location>
</feature>
<feature type="transmembrane region" description="Helical" evidence="6">
    <location>
        <begin position="53"/>
        <end position="73"/>
    </location>
</feature>
<feature type="transmembrane region" description="Helical" evidence="6">
    <location>
        <begin position="170"/>
        <end position="192"/>
    </location>
</feature>
<dbReference type="PROSITE" id="PS50850">
    <property type="entry name" value="MFS"/>
    <property type="match status" value="1"/>
</dbReference>
<keyword evidence="9" id="KW-1185">Reference proteome</keyword>
<feature type="transmembrane region" description="Helical" evidence="6">
    <location>
        <begin position="272"/>
        <end position="297"/>
    </location>
</feature>
<protein>
    <submittedName>
        <fullName evidence="8">MFS family permease</fullName>
    </submittedName>
</protein>
<feature type="transmembrane region" description="Helical" evidence="6">
    <location>
        <begin position="410"/>
        <end position="430"/>
    </location>
</feature>
<proteinExistence type="predicted"/>
<feature type="transmembrane region" description="Helical" evidence="6">
    <location>
        <begin position="115"/>
        <end position="134"/>
    </location>
</feature>
<dbReference type="PANTHER" id="PTHR42718:SF9">
    <property type="entry name" value="MAJOR FACILITATOR SUPERFAMILY MULTIDRUG TRANSPORTER MFSC"/>
    <property type="match status" value="1"/>
</dbReference>
<comment type="subcellular location">
    <subcellularLocation>
        <location evidence="1">Cell membrane</location>
        <topology evidence="1">Multi-pass membrane protein</topology>
    </subcellularLocation>
</comment>
<dbReference type="EMBL" id="JADBDZ010000001">
    <property type="protein sequence ID" value="MBE1536863.1"/>
    <property type="molecule type" value="Genomic_DNA"/>
</dbReference>
<gene>
    <name evidence="8" type="ORF">H4W34_006696</name>
</gene>
<evidence type="ECO:0000259" key="7">
    <source>
        <dbReference type="PROSITE" id="PS50850"/>
    </source>
</evidence>
<sequence length="487" mass="49344">MTTGPAPSAPPRVPAHTRVLIALIAIEIFAVTETAMAIAAIPTFMRVFEADSAAVGWTTTAYLLVGAAFAATGGRLGDIFGRRKVLALLLLAAAGGSLISVLATDLWMVVLGRGAQGLAAGALPISFGLVRELLPERRVPLAIALLGGIVPISAGAGGLIAGVLLDHGGWRVLFMAATAMGVTAALITWTGLPRTPGLKPRPSIDMVGAVLLVPATAFVLFGLTQAGGWGWTNAWVIGSIAVGLIASVAWVSWERRVREPIVDVRQFRDRKVALTTLATLLVGMGGQGTATIMAPIILQMPDSAPVGMGLSPTRAGVVMLCIAVVGYGGAAASGRIAQLVGARWALAVAGVLYIVGPTVWIFQAQSLPGTIIGLGLTSIGSAFAFSATPNLIVEVVPSAQTGAATGMNRVVLNVGVAAGLAVGSIILATWTATGTHLPTETALTAGCLFIIGCAVLTLLLTVFIGNARRAGAGRPPASDVGAKSAMA</sequence>
<feature type="transmembrane region" description="Helical" evidence="6">
    <location>
        <begin position="442"/>
        <end position="464"/>
    </location>
</feature>
<dbReference type="RefSeq" id="WP_192762843.1">
    <property type="nucleotide sequence ID" value="NZ_JADBDZ010000001.1"/>
</dbReference>
<feature type="transmembrane region" description="Helical" evidence="6">
    <location>
        <begin position="141"/>
        <end position="164"/>
    </location>
</feature>
<dbReference type="InterPro" id="IPR036259">
    <property type="entry name" value="MFS_trans_sf"/>
</dbReference>
<dbReference type="PANTHER" id="PTHR42718">
    <property type="entry name" value="MAJOR FACILITATOR SUPERFAMILY MULTIDRUG TRANSPORTER MFSC"/>
    <property type="match status" value="1"/>
</dbReference>